<dbReference type="RefSeq" id="WP_025317348.1">
    <property type="nucleotide sequence ID" value="NZ_CP002082.1"/>
</dbReference>
<dbReference type="SUPFAM" id="SSF158221">
    <property type="entry name" value="YnzC-like"/>
    <property type="match status" value="1"/>
</dbReference>
<evidence type="ECO:0000256" key="1">
    <source>
        <dbReference type="ARBA" id="ARBA00022490"/>
    </source>
</evidence>
<dbReference type="STRING" id="838561.P344_03325"/>
<evidence type="ECO:0000313" key="3">
    <source>
        <dbReference type="Proteomes" id="UP000019260"/>
    </source>
</evidence>
<reference evidence="2 3" key="1">
    <citation type="submission" date="2013-09" db="EMBL/GenBank/DDBJ databases">
        <title>Complete genome sequence of Spiroplasma mirum suckling mouse cataract agent.</title>
        <authorList>
            <person name="Landry C.A."/>
            <person name="Bastian F.O."/>
            <person name="Thune R.L."/>
        </authorList>
    </citation>
    <scope>NUCLEOTIDE SEQUENCE [LARGE SCALE GENOMIC DNA]</scope>
    <source>
        <strain evidence="2 3">SMCA</strain>
    </source>
</reference>
<dbReference type="HOGENOM" id="CLU_173137_0_2_14"/>
<dbReference type="PANTHER" id="PTHR37300">
    <property type="entry name" value="UPF0291 PROTEIN CBO2609/CLC_2481"/>
    <property type="match status" value="1"/>
</dbReference>
<dbReference type="PATRIC" id="fig|838561.3.peg.647"/>
<organism evidence="2 3">
    <name type="scientific">Spiroplasma mirum ATCC 29335</name>
    <dbReference type="NCBI Taxonomy" id="838561"/>
    <lineage>
        <taxon>Bacteria</taxon>
        <taxon>Bacillati</taxon>
        <taxon>Mycoplasmatota</taxon>
        <taxon>Mollicutes</taxon>
        <taxon>Entomoplasmatales</taxon>
        <taxon>Spiroplasmataceae</taxon>
        <taxon>Spiroplasma</taxon>
    </lineage>
</organism>
<accession>W0GLD4</accession>
<keyword evidence="3" id="KW-1185">Reference proteome</keyword>
<dbReference type="KEGG" id="smir:SMM_0562"/>
<dbReference type="Pfam" id="PF05979">
    <property type="entry name" value="DUF896"/>
    <property type="match status" value="1"/>
</dbReference>
<gene>
    <name evidence="2" type="ORF">P344_03325</name>
</gene>
<dbReference type="EMBL" id="CP006720">
    <property type="protein sequence ID" value="AHI58008.1"/>
    <property type="molecule type" value="Genomic_DNA"/>
</dbReference>
<dbReference type="eggNOG" id="COG4224">
    <property type="taxonomic scope" value="Bacteria"/>
</dbReference>
<keyword evidence="1" id="KW-0963">Cytoplasm</keyword>
<dbReference type="KEGG" id="smia:P344_03325"/>
<dbReference type="AlphaFoldDB" id="W0GLD4"/>
<name>W0GLD4_9MOLU</name>
<evidence type="ECO:0000313" key="2">
    <source>
        <dbReference type="EMBL" id="AHI58008.1"/>
    </source>
</evidence>
<dbReference type="Gene3D" id="1.10.287.540">
    <property type="entry name" value="Helix hairpin bin"/>
    <property type="match status" value="1"/>
</dbReference>
<dbReference type="OrthoDB" id="390105at2"/>
<proteinExistence type="inferred from homology"/>
<dbReference type="PANTHER" id="PTHR37300:SF1">
    <property type="entry name" value="UPF0291 PROTEIN YNZC"/>
    <property type="match status" value="1"/>
</dbReference>
<dbReference type="Proteomes" id="UP000019260">
    <property type="component" value="Chromosome"/>
</dbReference>
<protein>
    <submittedName>
        <fullName evidence="2">Uncharacterized protein</fullName>
    </submittedName>
</protein>
<dbReference type="InterPro" id="IPR009242">
    <property type="entry name" value="DUF896"/>
</dbReference>
<dbReference type="HAMAP" id="MF_01103">
    <property type="entry name" value="UPF0291"/>
    <property type="match status" value="1"/>
</dbReference>
<sequence>MNINDLLKKINELAKKQKERTLTDNEKQLQHQLRQQYLEEFRKKFLNELKTIKVVNEKGEDVTPEKLKKLNHQNQKIKSIKKDDKI</sequence>